<comment type="cofactor">
    <cofactor evidence="1">
        <name>Zn(2+)</name>
        <dbReference type="ChEBI" id="CHEBI:29105"/>
    </cofactor>
</comment>
<dbReference type="InterPro" id="IPR008915">
    <property type="entry name" value="Peptidase_M50"/>
</dbReference>
<evidence type="ECO:0000256" key="8">
    <source>
        <dbReference type="ARBA" id="ARBA00022989"/>
    </source>
</evidence>
<dbReference type="CDD" id="cd06163">
    <property type="entry name" value="S2P-M50_PDZ_RseP-like"/>
    <property type="match status" value="1"/>
</dbReference>
<evidence type="ECO:0000256" key="7">
    <source>
        <dbReference type="ARBA" id="ARBA00022833"/>
    </source>
</evidence>
<keyword evidence="10 11" id="KW-0472">Membrane</keyword>
<keyword evidence="14" id="KW-1185">Reference proteome</keyword>
<evidence type="ECO:0000256" key="10">
    <source>
        <dbReference type="ARBA" id="ARBA00023136"/>
    </source>
</evidence>
<evidence type="ECO:0000256" key="4">
    <source>
        <dbReference type="ARBA" id="ARBA00022670"/>
    </source>
</evidence>
<evidence type="ECO:0000313" key="14">
    <source>
        <dbReference type="Proteomes" id="UP000291933"/>
    </source>
</evidence>
<dbReference type="Proteomes" id="UP000291933">
    <property type="component" value="Unassembled WGS sequence"/>
</dbReference>
<keyword evidence="9" id="KW-0482">Metalloprotease</keyword>
<evidence type="ECO:0000256" key="3">
    <source>
        <dbReference type="ARBA" id="ARBA00007931"/>
    </source>
</evidence>
<protein>
    <submittedName>
        <fullName evidence="13">PDZ domain-containing protein</fullName>
    </submittedName>
</protein>
<reference evidence="13 14" key="1">
    <citation type="submission" date="2019-01" db="EMBL/GenBank/DDBJ databases">
        <title>Lactibacter flavus gen. nov., sp. nov., a novel bacterium of the family Propionibacteriaceae isolated from raw milk and dairy products.</title>
        <authorList>
            <person name="Huptas C."/>
            <person name="Wenning M."/>
            <person name="Breitenwieser F."/>
            <person name="Doll E."/>
            <person name="Von Neubeck M."/>
            <person name="Busse H.-J."/>
            <person name="Scherer S."/>
        </authorList>
    </citation>
    <scope>NUCLEOTIDE SEQUENCE [LARGE SCALE GENOMIC DNA]</scope>
    <source>
        <strain evidence="13 14">DSM 22130</strain>
    </source>
</reference>
<feature type="transmembrane region" description="Helical" evidence="11">
    <location>
        <begin position="338"/>
        <end position="358"/>
    </location>
</feature>
<evidence type="ECO:0000256" key="6">
    <source>
        <dbReference type="ARBA" id="ARBA00022801"/>
    </source>
</evidence>
<keyword evidence="4" id="KW-0645">Protease</keyword>
<dbReference type="PANTHER" id="PTHR42837">
    <property type="entry name" value="REGULATOR OF SIGMA-E PROTEASE RSEP"/>
    <property type="match status" value="1"/>
</dbReference>
<sequence length="427" mass="45344">MTILLNVVFGLLFFAALMACVALHEVGHMLPAKLFGVKVPKYFVGFGKTLWSTKRGETEYGVKVFPLGGFVQLLGMYPPRRPDARDTRLQRFADDAREAEWEDIEPADQAAHRLFYQQKTWQKLVMMAGGITMNLLLAFVLTWGVLGFHGAVRQQTTVSGVAACSKPSNPDGTCAATDPASPAVQAGLTAGDKIVEFNGVAITSFDQLTALIRANADREASVVVERGGVRTPLKTVHTVVDARRDNLDPSKFVQVGTLGFGVTAVLQKGGPVEAIGDLKTMTEQSVVALVQLPVKAFNVVADLVTGKPRDVYGPISVVGASTVAGEVATADLPVGYKVAMFVSLLASVNLFLALFNLVPLPPLDGGHIVGALYEVARRGVARLRGLPDPGPADTAKMLPVAYLVGGLVLLMGVGLIVADIVSPVKIF</sequence>
<comment type="subcellular location">
    <subcellularLocation>
        <location evidence="2">Membrane</location>
        <topology evidence="2">Multi-pass membrane protein</topology>
    </subcellularLocation>
</comment>
<keyword evidence="7" id="KW-0862">Zinc</keyword>
<dbReference type="Pfam" id="PF02163">
    <property type="entry name" value="Peptidase_M50"/>
    <property type="match status" value="1"/>
</dbReference>
<comment type="similarity">
    <text evidence="3">Belongs to the peptidase M50B family.</text>
</comment>
<dbReference type="InterPro" id="IPR041489">
    <property type="entry name" value="PDZ_6"/>
</dbReference>
<feature type="transmembrane region" description="Helical" evidence="11">
    <location>
        <begin position="400"/>
        <end position="421"/>
    </location>
</feature>
<dbReference type="PANTHER" id="PTHR42837:SF2">
    <property type="entry name" value="MEMBRANE METALLOPROTEASE ARASP2, CHLOROPLASTIC-RELATED"/>
    <property type="match status" value="1"/>
</dbReference>
<feature type="domain" description="PDZ" evidence="12">
    <location>
        <begin position="144"/>
        <end position="228"/>
    </location>
</feature>
<evidence type="ECO:0000259" key="12">
    <source>
        <dbReference type="SMART" id="SM00228"/>
    </source>
</evidence>
<evidence type="ECO:0000256" key="2">
    <source>
        <dbReference type="ARBA" id="ARBA00004141"/>
    </source>
</evidence>
<dbReference type="OrthoDB" id="9782003at2"/>
<feature type="transmembrane region" description="Helical" evidence="11">
    <location>
        <begin position="124"/>
        <end position="146"/>
    </location>
</feature>
<proteinExistence type="inferred from homology"/>
<dbReference type="SUPFAM" id="SSF50156">
    <property type="entry name" value="PDZ domain-like"/>
    <property type="match status" value="1"/>
</dbReference>
<dbReference type="InterPro" id="IPR001478">
    <property type="entry name" value="PDZ"/>
</dbReference>
<keyword evidence="5 11" id="KW-0812">Transmembrane</keyword>
<dbReference type="GO" id="GO:0006508">
    <property type="term" value="P:proteolysis"/>
    <property type="evidence" value="ECO:0007669"/>
    <property type="project" value="UniProtKB-KW"/>
</dbReference>
<gene>
    <name evidence="13" type="ORF">ET996_04190</name>
</gene>
<dbReference type="InterPro" id="IPR036034">
    <property type="entry name" value="PDZ_sf"/>
</dbReference>
<dbReference type="Gene3D" id="2.30.42.10">
    <property type="match status" value="1"/>
</dbReference>
<evidence type="ECO:0000256" key="5">
    <source>
        <dbReference type="ARBA" id="ARBA00022692"/>
    </source>
</evidence>
<evidence type="ECO:0000313" key="13">
    <source>
        <dbReference type="EMBL" id="TBT95651.1"/>
    </source>
</evidence>
<dbReference type="InterPro" id="IPR004387">
    <property type="entry name" value="Pept_M50_Zn"/>
</dbReference>
<keyword evidence="6" id="KW-0378">Hydrolase</keyword>
<evidence type="ECO:0000256" key="1">
    <source>
        <dbReference type="ARBA" id="ARBA00001947"/>
    </source>
</evidence>
<name>A0A4V2JTE2_PROTD</name>
<dbReference type="Pfam" id="PF17820">
    <property type="entry name" value="PDZ_6"/>
    <property type="match status" value="1"/>
</dbReference>
<dbReference type="SMART" id="SM00228">
    <property type="entry name" value="PDZ"/>
    <property type="match status" value="1"/>
</dbReference>
<evidence type="ECO:0000256" key="9">
    <source>
        <dbReference type="ARBA" id="ARBA00023049"/>
    </source>
</evidence>
<dbReference type="EMBL" id="SDMR01000003">
    <property type="protein sequence ID" value="TBT95651.1"/>
    <property type="molecule type" value="Genomic_DNA"/>
</dbReference>
<evidence type="ECO:0000256" key="11">
    <source>
        <dbReference type="SAM" id="Phobius"/>
    </source>
</evidence>
<dbReference type="AlphaFoldDB" id="A0A4V2JTE2"/>
<comment type="caution">
    <text evidence="13">The sequence shown here is derived from an EMBL/GenBank/DDBJ whole genome shotgun (WGS) entry which is preliminary data.</text>
</comment>
<keyword evidence="8 11" id="KW-1133">Transmembrane helix</keyword>
<dbReference type="RefSeq" id="WP_131171303.1">
    <property type="nucleotide sequence ID" value="NZ_FXTL01000003.1"/>
</dbReference>
<dbReference type="GO" id="GO:0004222">
    <property type="term" value="F:metalloendopeptidase activity"/>
    <property type="evidence" value="ECO:0007669"/>
    <property type="project" value="InterPro"/>
</dbReference>
<organism evidence="13 14">
    <name type="scientific">Propioniciclava tarda</name>
    <dbReference type="NCBI Taxonomy" id="433330"/>
    <lineage>
        <taxon>Bacteria</taxon>
        <taxon>Bacillati</taxon>
        <taxon>Actinomycetota</taxon>
        <taxon>Actinomycetes</taxon>
        <taxon>Propionibacteriales</taxon>
        <taxon>Propionibacteriaceae</taxon>
        <taxon>Propioniciclava</taxon>
    </lineage>
</organism>
<dbReference type="GO" id="GO:0016020">
    <property type="term" value="C:membrane"/>
    <property type="evidence" value="ECO:0007669"/>
    <property type="project" value="UniProtKB-SubCell"/>
</dbReference>
<accession>A0A4V2JTE2</accession>